<evidence type="ECO:0000313" key="9">
    <source>
        <dbReference type="EMBL" id="MRS98333.1"/>
    </source>
</evidence>
<reference evidence="9 10" key="1">
    <citation type="submission" date="2019-11" db="EMBL/GenBank/DDBJ databases">
        <title>Phenotypic characterization of an OXA-22 and OXA-60 co-producing Ralstonia pickettii clinical strain.</title>
        <authorList>
            <person name="He F."/>
        </authorList>
    </citation>
    <scope>NUCLEOTIDE SEQUENCE [LARGE SCALE GENOMIC DNA]</scope>
    <source>
        <strain evidence="9 10">PSLESD1</strain>
    </source>
</reference>
<accession>A0A7X2HKS0</accession>
<proteinExistence type="predicted"/>
<dbReference type="RefSeq" id="WP_154206243.1">
    <property type="nucleotide sequence ID" value="NZ_WJYN01000002.1"/>
</dbReference>
<protein>
    <submittedName>
        <fullName evidence="9">MFS transporter</fullName>
    </submittedName>
</protein>
<dbReference type="GO" id="GO:0005886">
    <property type="term" value="C:plasma membrane"/>
    <property type="evidence" value="ECO:0007669"/>
    <property type="project" value="UniProtKB-SubCell"/>
</dbReference>
<dbReference type="EMBL" id="WJYN01000002">
    <property type="protein sequence ID" value="MRS98333.1"/>
    <property type="molecule type" value="Genomic_DNA"/>
</dbReference>
<evidence type="ECO:0000256" key="3">
    <source>
        <dbReference type="ARBA" id="ARBA00022475"/>
    </source>
</evidence>
<keyword evidence="5 7" id="KW-1133">Transmembrane helix</keyword>
<name>A0A7X2HKS0_RALPI</name>
<dbReference type="InterPro" id="IPR020846">
    <property type="entry name" value="MFS_dom"/>
</dbReference>
<dbReference type="InterPro" id="IPR011701">
    <property type="entry name" value="MFS"/>
</dbReference>
<feature type="transmembrane region" description="Helical" evidence="7">
    <location>
        <begin position="312"/>
        <end position="334"/>
    </location>
</feature>
<evidence type="ECO:0000313" key="10">
    <source>
        <dbReference type="Proteomes" id="UP000441032"/>
    </source>
</evidence>
<dbReference type="Proteomes" id="UP000441032">
    <property type="component" value="Unassembled WGS sequence"/>
</dbReference>
<feature type="transmembrane region" description="Helical" evidence="7">
    <location>
        <begin position="175"/>
        <end position="194"/>
    </location>
</feature>
<dbReference type="SUPFAM" id="SSF103473">
    <property type="entry name" value="MFS general substrate transporter"/>
    <property type="match status" value="1"/>
</dbReference>
<comment type="subcellular location">
    <subcellularLocation>
        <location evidence="1">Cell membrane</location>
        <topology evidence="1">Multi-pass membrane protein</topology>
    </subcellularLocation>
</comment>
<gene>
    <name evidence="9" type="ORF">GJQ57_06635</name>
</gene>
<dbReference type="Pfam" id="PF07690">
    <property type="entry name" value="MFS_1"/>
    <property type="match status" value="1"/>
</dbReference>
<keyword evidence="3" id="KW-1003">Cell membrane</keyword>
<dbReference type="Gene3D" id="1.20.1250.20">
    <property type="entry name" value="MFS general substrate transporter like domains"/>
    <property type="match status" value="1"/>
</dbReference>
<feature type="transmembrane region" description="Helical" evidence="7">
    <location>
        <begin position="253"/>
        <end position="275"/>
    </location>
</feature>
<feature type="transmembrane region" description="Helical" evidence="7">
    <location>
        <begin position="108"/>
        <end position="129"/>
    </location>
</feature>
<evidence type="ECO:0000256" key="1">
    <source>
        <dbReference type="ARBA" id="ARBA00004651"/>
    </source>
</evidence>
<keyword evidence="6 7" id="KW-0472">Membrane</keyword>
<keyword evidence="4 7" id="KW-0812">Transmembrane</keyword>
<organism evidence="9 10">
    <name type="scientific">Ralstonia pickettii</name>
    <name type="common">Burkholderia pickettii</name>
    <dbReference type="NCBI Taxonomy" id="329"/>
    <lineage>
        <taxon>Bacteria</taxon>
        <taxon>Pseudomonadati</taxon>
        <taxon>Pseudomonadota</taxon>
        <taxon>Betaproteobacteria</taxon>
        <taxon>Burkholderiales</taxon>
        <taxon>Burkholderiaceae</taxon>
        <taxon>Ralstonia</taxon>
    </lineage>
</organism>
<feature type="transmembrane region" description="Helical" evidence="7">
    <location>
        <begin position="50"/>
        <end position="72"/>
    </location>
</feature>
<evidence type="ECO:0000256" key="6">
    <source>
        <dbReference type="ARBA" id="ARBA00023136"/>
    </source>
</evidence>
<feature type="transmembrane region" description="Helical" evidence="7">
    <location>
        <begin position="84"/>
        <end position="102"/>
    </location>
</feature>
<evidence type="ECO:0000256" key="4">
    <source>
        <dbReference type="ARBA" id="ARBA00022692"/>
    </source>
</evidence>
<dbReference type="PROSITE" id="PS50850">
    <property type="entry name" value="MFS"/>
    <property type="match status" value="1"/>
</dbReference>
<evidence type="ECO:0000256" key="5">
    <source>
        <dbReference type="ARBA" id="ARBA00022989"/>
    </source>
</evidence>
<feature type="domain" description="Major facilitator superfamily (MFS) profile" evidence="8">
    <location>
        <begin position="210"/>
        <end position="414"/>
    </location>
</feature>
<evidence type="ECO:0000256" key="7">
    <source>
        <dbReference type="SAM" id="Phobius"/>
    </source>
</evidence>
<sequence length="414" mass="43125">MSPATPVDAWRGAFRWLLVIQALSMGAMEMTGPFWPLFLRELSPVPHVPFAWVASAAYFAPMAATLVTAPWWGRLADRVGPKPMILRALIALAASQLWSVYADSAASVLLARTVQGGLAGFLAAAQIYAMRVAPADMRRRVFADLQTVTACGSFMAPPVGAWLVGWMGFRMANTAGAAVILACIPLAMFCLPAIKPAPTSEIHQDADDRQAGRAPLGGLVIGLLLGMVAVQAARVMPQGFLAPYITETLHGSVMLAGLAYSATAATLALSARWWAKRFSSLPVHVTLGRVCALTAVCGLTALWQGIAQGENAFIAARLAWGLCLGGLLPVLNSLVVETSPEHRQGFALGLCSSAAKGGALIGLGVAALSTGLFGWRAGFVAMAAMYLAALAALIAVRRAASPHPASAAAGTQRA</sequence>
<feature type="transmembrane region" description="Helical" evidence="7">
    <location>
        <begin position="12"/>
        <end position="30"/>
    </location>
</feature>
<dbReference type="PANTHER" id="PTHR43414:SF6">
    <property type="entry name" value="MULTIDRUG RESISTANCE PROTEIN MDTG"/>
    <property type="match status" value="1"/>
</dbReference>
<dbReference type="GO" id="GO:0022857">
    <property type="term" value="F:transmembrane transporter activity"/>
    <property type="evidence" value="ECO:0007669"/>
    <property type="project" value="InterPro"/>
</dbReference>
<dbReference type="PANTHER" id="PTHR43414">
    <property type="entry name" value="MULTIDRUG RESISTANCE PROTEIN MDTG"/>
    <property type="match status" value="1"/>
</dbReference>
<dbReference type="AlphaFoldDB" id="A0A7X2HKS0"/>
<evidence type="ECO:0000259" key="8">
    <source>
        <dbReference type="PROSITE" id="PS50850"/>
    </source>
</evidence>
<evidence type="ECO:0000256" key="2">
    <source>
        <dbReference type="ARBA" id="ARBA00022448"/>
    </source>
</evidence>
<dbReference type="InterPro" id="IPR036259">
    <property type="entry name" value="MFS_trans_sf"/>
</dbReference>
<feature type="transmembrane region" description="Helical" evidence="7">
    <location>
        <begin position="373"/>
        <end position="396"/>
    </location>
</feature>
<feature type="transmembrane region" description="Helical" evidence="7">
    <location>
        <begin position="141"/>
        <end position="163"/>
    </location>
</feature>
<feature type="transmembrane region" description="Helical" evidence="7">
    <location>
        <begin position="214"/>
        <end position="233"/>
    </location>
</feature>
<feature type="transmembrane region" description="Helical" evidence="7">
    <location>
        <begin position="287"/>
        <end position="306"/>
    </location>
</feature>
<comment type="caution">
    <text evidence="9">The sequence shown here is derived from an EMBL/GenBank/DDBJ whole genome shotgun (WGS) entry which is preliminary data.</text>
</comment>
<keyword evidence="2" id="KW-0813">Transport</keyword>
<feature type="transmembrane region" description="Helical" evidence="7">
    <location>
        <begin position="346"/>
        <end position="367"/>
    </location>
</feature>